<name>A0ACA9LZS4_9GLOM</name>
<proteinExistence type="predicted"/>
<reference evidence="1" key="1">
    <citation type="submission" date="2021-06" db="EMBL/GenBank/DDBJ databases">
        <authorList>
            <person name="Kallberg Y."/>
            <person name="Tangrot J."/>
            <person name="Rosling A."/>
        </authorList>
    </citation>
    <scope>NUCLEOTIDE SEQUENCE</scope>
    <source>
        <strain evidence="1">MA461A</strain>
    </source>
</reference>
<evidence type="ECO:0000313" key="1">
    <source>
        <dbReference type="EMBL" id="CAG8561446.1"/>
    </source>
</evidence>
<keyword evidence="2" id="KW-1185">Reference proteome</keyword>
<organism evidence="1 2">
    <name type="scientific">Racocetra persica</name>
    <dbReference type="NCBI Taxonomy" id="160502"/>
    <lineage>
        <taxon>Eukaryota</taxon>
        <taxon>Fungi</taxon>
        <taxon>Fungi incertae sedis</taxon>
        <taxon>Mucoromycota</taxon>
        <taxon>Glomeromycotina</taxon>
        <taxon>Glomeromycetes</taxon>
        <taxon>Diversisporales</taxon>
        <taxon>Gigasporaceae</taxon>
        <taxon>Racocetra</taxon>
    </lineage>
</organism>
<sequence length="68" mass="7622">MPNCHNQTFVNDLRMMISADDTGFHPVNISSRRASEPLPIYLPNNSNSQGFEAEKSDISEESRQTAPQ</sequence>
<accession>A0ACA9LZS4</accession>
<gene>
    <name evidence="1" type="ORF">RPERSI_LOCUS4380</name>
</gene>
<evidence type="ECO:0000313" key="2">
    <source>
        <dbReference type="Proteomes" id="UP000789920"/>
    </source>
</evidence>
<dbReference type="Proteomes" id="UP000789920">
    <property type="component" value="Unassembled WGS sequence"/>
</dbReference>
<comment type="caution">
    <text evidence="1">The sequence shown here is derived from an EMBL/GenBank/DDBJ whole genome shotgun (WGS) entry which is preliminary data.</text>
</comment>
<dbReference type="EMBL" id="CAJVQC010006012">
    <property type="protein sequence ID" value="CAG8561446.1"/>
    <property type="molecule type" value="Genomic_DNA"/>
</dbReference>
<protein>
    <submittedName>
        <fullName evidence="1">9574_t:CDS:1</fullName>
    </submittedName>
</protein>